<accession>A0ABD3SB94</accession>
<evidence type="ECO:0000313" key="3">
    <source>
        <dbReference type="EMBL" id="KAL3821617.1"/>
    </source>
</evidence>
<feature type="domain" description="GBF-interacting protein 1 N-terminal" evidence="2">
    <location>
        <begin position="17"/>
        <end position="77"/>
    </location>
</feature>
<evidence type="ECO:0000313" key="4">
    <source>
        <dbReference type="Proteomes" id="UP001634393"/>
    </source>
</evidence>
<comment type="caution">
    <text evidence="3">The sequence shown here is derived from an EMBL/GenBank/DDBJ whole genome shotgun (WGS) entry which is preliminary data.</text>
</comment>
<dbReference type="Proteomes" id="UP001634393">
    <property type="component" value="Unassembled WGS sequence"/>
</dbReference>
<dbReference type="InterPro" id="IPR009719">
    <property type="entry name" value="GIP1_N"/>
</dbReference>
<evidence type="ECO:0000256" key="1">
    <source>
        <dbReference type="SAM" id="MobiDB-lite"/>
    </source>
</evidence>
<organism evidence="3 4">
    <name type="scientific">Penstemon smallii</name>
    <dbReference type="NCBI Taxonomy" id="265156"/>
    <lineage>
        <taxon>Eukaryota</taxon>
        <taxon>Viridiplantae</taxon>
        <taxon>Streptophyta</taxon>
        <taxon>Embryophyta</taxon>
        <taxon>Tracheophyta</taxon>
        <taxon>Spermatophyta</taxon>
        <taxon>Magnoliopsida</taxon>
        <taxon>eudicotyledons</taxon>
        <taxon>Gunneridae</taxon>
        <taxon>Pentapetalae</taxon>
        <taxon>asterids</taxon>
        <taxon>lamiids</taxon>
        <taxon>Lamiales</taxon>
        <taxon>Plantaginaceae</taxon>
        <taxon>Cheloneae</taxon>
        <taxon>Penstemon</taxon>
    </lineage>
</organism>
<evidence type="ECO:0000259" key="2">
    <source>
        <dbReference type="Pfam" id="PF06972"/>
    </source>
</evidence>
<protein>
    <recommendedName>
        <fullName evidence="2">GBF-interacting protein 1 N-terminal domain-containing protein</fullName>
    </recommendedName>
</protein>
<name>A0ABD3SB94_9LAMI</name>
<feature type="compositionally biased region" description="Low complexity" evidence="1">
    <location>
        <begin position="284"/>
        <end position="299"/>
    </location>
</feature>
<dbReference type="Pfam" id="PF06972">
    <property type="entry name" value="GIP1_N"/>
    <property type="match status" value="1"/>
</dbReference>
<reference evidence="3 4" key="1">
    <citation type="submission" date="2024-12" db="EMBL/GenBank/DDBJ databases">
        <title>The unique morphological basis and parallel evolutionary history of personate flowers in Penstemon.</title>
        <authorList>
            <person name="Depatie T.H."/>
            <person name="Wessinger C.A."/>
        </authorList>
    </citation>
    <scope>NUCLEOTIDE SEQUENCE [LARGE SCALE GENOMIC DNA]</scope>
    <source>
        <strain evidence="3">WTNN_2</strain>
        <tissue evidence="3">Leaf</tissue>
    </source>
</reference>
<feature type="compositionally biased region" description="Basic and acidic residues" evidence="1">
    <location>
        <begin position="75"/>
        <end position="88"/>
    </location>
</feature>
<dbReference type="EMBL" id="JBJXBP010000007">
    <property type="protein sequence ID" value="KAL3821617.1"/>
    <property type="molecule type" value="Genomic_DNA"/>
</dbReference>
<feature type="compositionally biased region" description="Polar residues" evidence="1">
    <location>
        <begin position="179"/>
        <end position="195"/>
    </location>
</feature>
<gene>
    <name evidence="3" type="ORF">ACJIZ3_007522</name>
</gene>
<feature type="compositionally biased region" description="Polar residues" evidence="1">
    <location>
        <begin position="152"/>
        <end position="165"/>
    </location>
</feature>
<dbReference type="SUPFAM" id="SSF46934">
    <property type="entry name" value="UBA-like"/>
    <property type="match status" value="1"/>
</dbReference>
<feature type="region of interest" description="Disordered" evidence="1">
    <location>
        <begin position="69"/>
        <end position="165"/>
    </location>
</feature>
<keyword evidence="4" id="KW-1185">Reference proteome</keyword>
<dbReference type="AlphaFoldDB" id="A0ABD3SB94"/>
<feature type="region of interest" description="Disordered" evidence="1">
    <location>
        <begin position="268"/>
        <end position="302"/>
    </location>
</feature>
<dbReference type="InterPro" id="IPR009060">
    <property type="entry name" value="UBA-like_sf"/>
</dbReference>
<feature type="compositionally biased region" description="Polar residues" evidence="1">
    <location>
        <begin position="323"/>
        <end position="352"/>
    </location>
</feature>
<feature type="region of interest" description="Disordered" evidence="1">
    <location>
        <begin position="318"/>
        <end position="370"/>
    </location>
</feature>
<sequence length="886" mass="94504">MSSGVKGGAASSIRVSIPNSVKKTIENIKEITGQNHSEDEIYAMLKECSMDPNETAQKLLLLDTFHEVKRKRDKRKENLNKEPTESKWKPPAQARVNRAGRGNYPSRYTSHDAGGGRNLAAAKGNAPSPILEKGASKTPLATAQETKKSSAAALSNGPSATTSQPTNAIYENLASATGGANQSNATSNPCMSKSETPLPLSTPVDSNTNLNAVSTRDIQLHPMLDLSNTAKSIPSAPASVSCFSSSDPVLLPSQELPLHAVGTIRREVGTQHTPVEQIDKPTDSKSSSAKKSESEVGSSNLQQKMADEFQGVEKNRHLEPVQPASSTIGVSTASRPSSNYNNRTQVIGSQKVGSGKEWKPKSTNSSAAQGAASSGVSIVFVGNHPESQPTPVVLTSRDDTLELQRKLENSQISHRQHVIIPNHLHVPEAEKLGFCFGSFDASFGVDMSHIGVHEGDKSPPLSESSEAIDEPVKELQLSNQNALVAAEDSEIKYPDQVQSPLQGPENLAYTEVGASSSITPDYSESMQEVASGIHQHPVVHTSSNYNFGFMPPHQLTPLESSELQACDAPQLPGFVVQQSFDPASYYAQFYRPGIGSDGRLSPFHSAGAANKYNGIAALVSPQSSQSPQELQGGVPMVLSTASPTPLVTQAAGVMQSSIPTQQPLPVFRHPTGVHSPHYPPNYFPYGPYFSPFYPPPAIHQFLSNGTFPQQPQAGNLYPTPPGATAKYSVSQYKQGSNTGNSTHVGMPGSYAPYGLSMANYTPNPATAAVTSTSSEDVAPPQVKENNIHLNGPQSEGSGVWITNPGRDISTMQASSFCNLSQGQLGFTPTQPGHGTFTGIFHHAQVATVHPLLQQSQAITSPADMVGQTTNMYQQPQHSQINWPSNY</sequence>
<dbReference type="PANTHER" id="PTHR46775:SF1">
    <property type="entry name" value="FLOCCULATION PROTEIN (DUF1296)"/>
    <property type="match status" value="1"/>
</dbReference>
<dbReference type="InterPro" id="IPR044277">
    <property type="entry name" value="GIP1"/>
</dbReference>
<feature type="region of interest" description="Disordered" evidence="1">
    <location>
        <begin position="179"/>
        <end position="209"/>
    </location>
</feature>
<proteinExistence type="predicted"/>
<dbReference type="PANTHER" id="PTHR46775">
    <property type="entry name" value="FLOCCULATION PROTEIN (DUF1296)"/>
    <property type="match status" value="1"/>
</dbReference>